<dbReference type="InterPro" id="IPR036188">
    <property type="entry name" value="FAD/NAD-bd_sf"/>
</dbReference>
<dbReference type="InterPro" id="IPR025700">
    <property type="entry name" value="Lys/Orn_oxygenase"/>
</dbReference>
<evidence type="ECO:0000256" key="15">
    <source>
        <dbReference type="ARBA" id="ARBA00048407"/>
    </source>
</evidence>
<dbReference type="Pfam" id="PF13434">
    <property type="entry name" value="Lys_Orn_oxgnase"/>
    <property type="match status" value="1"/>
</dbReference>
<evidence type="ECO:0000256" key="8">
    <source>
        <dbReference type="ARBA" id="ARBA00022857"/>
    </source>
</evidence>
<evidence type="ECO:0000256" key="12">
    <source>
        <dbReference type="ARBA" id="ARBA00031158"/>
    </source>
</evidence>
<dbReference type="EC" id="1.14.13.59" evidence="4"/>
<evidence type="ECO:0000256" key="7">
    <source>
        <dbReference type="ARBA" id="ARBA00022827"/>
    </source>
</evidence>
<keyword evidence="7" id="KW-0274">FAD</keyword>
<dbReference type="PRINTS" id="PR00368">
    <property type="entry name" value="FADPNR"/>
</dbReference>
<evidence type="ECO:0000256" key="16">
    <source>
        <dbReference type="SAM" id="MobiDB-lite"/>
    </source>
</evidence>
<evidence type="ECO:0000256" key="5">
    <source>
        <dbReference type="ARBA" id="ARBA00016406"/>
    </source>
</evidence>
<keyword evidence="6" id="KW-0285">Flavoprotein</keyword>
<feature type="region of interest" description="Disordered" evidence="16">
    <location>
        <begin position="432"/>
        <end position="454"/>
    </location>
</feature>
<dbReference type="RefSeq" id="WP_121657605.1">
    <property type="nucleotide sequence ID" value="NZ_JBQDRQ010000034.1"/>
</dbReference>
<dbReference type="PANTHER" id="PTHR42802">
    <property type="entry name" value="MONOOXYGENASE"/>
    <property type="match status" value="1"/>
</dbReference>
<evidence type="ECO:0000256" key="14">
    <source>
        <dbReference type="ARBA" id="ARBA00032738"/>
    </source>
</evidence>
<comment type="caution">
    <text evidence="17">The sequence shown here is derived from an EMBL/GenBank/DDBJ whole genome shotgun (WGS) entry which is preliminary data.</text>
</comment>
<evidence type="ECO:0000313" key="18">
    <source>
        <dbReference type="Proteomes" id="UP000275395"/>
    </source>
</evidence>
<feature type="compositionally biased region" description="Basic and acidic residues" evidence="16">
    <location>
        <begin position="437"/>
        <end position="454"/>
    </location>
</feature>
<organism evidence="17 18">
    <name type="scientific">Mycetocola reblochoni</name>
    <dbReference type="NCBI Taxonomy" id="331618"/>
    <lineage>
        <taxon>Bacteria</taxon>
        <taxon>Bacillati</taxon>
        <taxon>Actinomycetota</taxon>
        <taxon>Actinomycetes</taxon>
        <taxon>Micrococcales</taxon>
        <taxon>Microbacteriaceae</taxon>
        <taxon>Mycetocola</taxon>
    </lineage>
</organism>
<comment type="similarity">
    <text evidence="3">Belongs to the lysine N(6)-hydroxylase/L-ornithine N(5)-oxygenase family.</text>
</comment>
<proteinExistence type="inferred from homology"/>
<keyword evidence="9" id="KW-0560">Oxidoreductase</keyword>
<dbReference type="AlphaFoldDB" id="A0A3L6ZP01"/>
<protein>
    <recommendedName>
        <fullName evidence="5">L-lysine N6-monooxygenase MbtG</fullName>
        <ecNumber evidence="4">1.14.13.59</ecNumber>
    </recommendedName>
    <alternativeName>
        <fullName evidence="14">Lysine 6-N-hydroxylase</fullName>
    </alternativeName>
    <alternativeName>
        <fullName evidence="13">Lysine N6-hydroxylase</fullName>
    </alternativeName>
    <alternativeName>
        <fullName evidence="11">Lysine-N-oxygenase</fullName>
    </alternativeName>
    <alternativeName>
        <fullName evidence="12">Mycobactin synthase protein G</fullName>
    </alternativeName>
</protein>
<comment type="cofactor">
    <cofactor evidence="1">
        <name>FAD</name>
        <dbReference type="ChEBI" id="CHEBI:57692"/>
    </cofactor>
</comment>
<evidence type="ECO:0000256" key="4">
    <source>
        <dbReference type="ARBA" id="ARBA00013076"/>
    </source>
</evidence>
<evidence type="ECO:0000256" key="1">
    <source>
        <dbReference type="ARBA" id="ARBA00001974"/>
    </source>
</evidence>
<evidence type="ECO:0000256" key="3">
    <source>
        <dbReference type="ARBA" id="ARBA00007588"/>
    </source>
</evidence>
<evidence type="ECO:0000256" key="6">
    <source>
        <dbReference type="ARBA" id="ARBA00022630"/>
    </source>
</evidence>
<dbReference type="PANTHER" id="PTHR42802:SF1">
    <property type="entry name" value="L-ORNITHINE N(5)-MONOOXYGENASE"/>
    <property type="match status" value="1"/>
</dbReference>
<dbReference type="EMBL" id="RCUW01000007">
    <property type="protein sequence ID" value="RLP68762.1"/>
    <property type="molecule type" value="Genomic_DNA"/>
</dbReference>
<dbReference type="PRINTS" id="PR00411">
    <property type="entry name" value="PNDRDTASEI"/>
</dbReference>
<evidence type="ECO:0000256" key="13">
    <source>
        <dbReference type="ARBA" id="ARBA00032493"/>
    </source>
</evidence>
<gene>
    <name evidence="17" type="ORF">D9V30_09380</name>
</gene>
<keyword evidence="8" id="KW-0521">NADP</keyword>
<accession>A0A3L6ZP01</accession>
<evidence type="ECO:0000256" key="11">
    <source>
        <dbReference type="ARBA" id="ARBA00029939"/>
    </source>
</evidence>
<comment type="catalytic activity">
    <reaction evidence="15">
        <text>L-lysine + NADPH + O2 = N(6)-hydroxy-L-lysine + NADP(+) + H2O</text>
        <dbReference type="Rhea" id="RHEA:23228"/>
        <dbReference type="ChEBI" id="CHEBI:15377"/>
        <dbReference type="ChEBI" id="CHEBI:15379"/>
        <dbReference type="ChEBI" id="CHEBI:32551"/>
        <dbReference type="ChEBI" id="CHEBI:57783"/>
        <dbReference type="ChEBI" id="CHEBI:57820"/>
        <dbReference type="ChEBI" id="CHEBI:58349"/>
        <dbReference type="EC" id="1.14.13.59"/>
    </reaction>
</comment>
<sequence>MNAAMTEGAENVPETVDVVGIGFGPANLAIAIALREHAQEGRPLDAVFFEAQEEPTWHPGMLLEDASMQISFLKDLVTFRNPVSPYSFVAFLHERQRLVDFTNRGCAEPLRIEFAAYLRWVAEAFADVVRYGSRVERVTPIRIDGEVEAFDVLVTSSDDVHTVRARSVIVAAGLRPRFPASVLPGRRVWHSADHVHRVGELRAPRRLAVVGTGQSAMEVALDLSDRFPEAAVHLVSSQFGVAPSDQGPLVNRIFDPDSVDLLFDAPDAVRTRLDALHRNANNGVASTAVIRAFFDRMYGDAWLGRERLVLHRVSRLVALQEEPSGVQATIHSELDGSRTLLDVDAVVFGTGYRPFDTAELLQDDAGLLRRDDAGRPVLRRDHSAALTEPGTARLVLVGQGEHQHGLTSTLLSTTAVRAGEIADALVAAVGRSHRSHDRSAGETADDRKGTHVAV</sequence>
<dbReference type="GO" id="GO:0047091">
    <property type="term" value="F:L-lysine 6-monooxygenase (NADPH) activity"/>
    <property type="evidence" value="ECO:0007669"/>
    <property type="project" value="UniProtKB-EC"/>
</dbReference>
<evidence type="ECO:0000313" key="17">
    <source>
        <dbReference type="EMBL" id="RLP68762.1"/>
    </source>
</evidence>
<name>A0A3L6ZP01_9MICO</name>
<dbReference type="Gene3D" id="3.50.50.60">
    <property type="entry name" value="FAD/NAD(P)-binding domain"/>
    <property type="match status" value="1"/>
</dbReference>
<evidence type="ECO:0000256" key="9">
    <source>
        <dbReference type="ARBA" id="ARBA00023002"/>
    </source>
</evidence>
<evidence type="ECO:0000256" key="10">
    <source>
        <dbReference type="ARBA" id="ARBA00023033"/>
    </source>
</evidence>
<evidence type="ECO:0000256" key="2">
    <source>
        <dbReference type="ARBA" id="ARBA00004924"/>
    </source>
</evidence>
<dbReference type="Proteomes" id="UP000275395">
    <property type="component" value="Unassembled WGS sequence"/>
</dbReference>
<reference evidence="17 18" key="1">
    <citation type="submission" date="2018-10" db="EMBL/GenBank/DDBJ databases">
        <authorList>
            <person name="Li J."/>
        </authorList>
    </citation>
    <scope>NUCLEOTIDE SEQUENCE [LARGE SCALE GENOMIC DNA]</scope>
    <source>
        <strain evidence="17 18">JCM 30549</strain>
    </source>
</reference>
<keyword evidence="10 17" id="KW-0503">Monooxygenase</keyword>
<comment type="pathway">
    <text evidence="2">Siderophore biosynthesis.</text>
</comment>
<dbReference type="SUPFAM" id="SSF51905">
    <property type="entry name" value="FAD/NAD(P)-binding domain"/>
    <property type="match status" value="2"/>
</dbReference>